<keyword evidence="2" id="KW-1185">Reference proteome</keyword>
<dbReference type="AlphaFoldDB" id="A0AAV7TX22"/>
<sequence length="124" mass="13953">MESAPHRNIIISAPVTYDTKELKWKGLGLDKVMEEVYRSEGTTIELKESLRVQELEDHPQGERVIAWTHLWSPSGFPAAGHLLYQGSQSSLPAARRQLVQDHRAASLQLAAHLSRITERLSLTD</sequence>
<evidence type="ECO:0000313" key="2">
    <source>
        <dbReference type="Proteomes" id="UP001066276"/>
    </source>
</evidence>
<reference evidence="1" key="1">
    <citation type="journal article" date="2022" name="bioRxiv">
        <title>Sequencing and chromosome-scale assembly of the giantPleurodeles waltlgenome.</title>
        <authorList>
            <person name="Brown T."/>
            <person name="Elewa A."/>
            <person name="Iarovenko S."/>
            <person name="Subramanian E."/>
            <person name="Araus A.J."/>
            <person name="Petzold A."/>
            <person name="Susuki M."/>
            <person name="Suzuki K.-i.T."/>
            <person name="Hayashi T."/>
            <person name="Toyoda A."/>
            <person name="Oliveira C."/>
            <person name="Osipova E."/>
            <person name="Leigh N.D."/>
            <person name="Simon A."/>
            <person name="Yun M.H."/>
        </authorList>
    </citation>
    <scope>NUCLEOTIDE SEQUENCE</scope>
    <source>
        <strain evidence="1">20211129_DDA</strain>
        <tissue evidence="1">Liver</tissue>
    </source>
</reference>
<comment type="caution">
    <text evidence="1">The sequence shown here is derived from an EMBL/GenBank/DDBJ whole genome shotgun (WGS) entry which is preliminary data.</text>
</comment>
<accession>A0AAV7TX22</accession>
<organism evidence="1 2">
    <name type="scientific">Pleurodeles waltl</name>
    <name type="common">Iberian ribbed newt</name>
    <dbReference type="NCBI Taxonomy" id="8319"/>
    <lineage>
        <taxon>Eukaryota</taxon>
        <taxon>Metazoa</taxon>
        <taxon>Chordata</taxon>
        <taxon>Craniata</taxon>
        <taxon>Vertebrata</taxon>
        <taxon>Euteleostomi</taxon>
        <taxon>Amphibia</taxon>
        <taxon>Batrachia</taxon>
        <taxon>Caudata</taxon>
        <taxon>Salamandroidea</taxon>
        <taxon>Salamandridae</taxon>
        <taxon>Pleurodelinae</taxon>
        <taxon>Pleurodeles</taxon>
    </lineage>
</organism>
<gene>
    <name evidence="1" type="ORF">NDU88_005411</name>
</gene>
<dbReference type="Proteomes" id="UP001066276">
    <property type="component" value="Chromosome 3_2"/>
</dbReference>
<name>A0AAV7TX22_PLEWA</name>
<proteinExistence type="predicted"/>
<evidence type="ECO:0000313" key="1">
    <source>
        <dbReference type="EMBL" id="KAJ1180188.1"/>
    </source>
</evidence>
<dbReference type="EMBL" id="JANPWB010000006">
    <property type="protein sequence ID" value="KAJ1180188.1"/>
    <property type="molecule type" value="Genomic_DNA"/>
</dbReference>
<protein>
    <submittedName>
        <fullName evidence="1">Uncharacterized protein</fullName>
    </submittedName>
</protein>